<feature type="repeat" description="ANK" evidence="3">
    <location>
        <begin position="1174"/>
        <end position="1206"/>
    </location>
</feature>
<dbReference type="InterPro" id="IPR056884">
    <property type="entry name" value="NPHP3-like_N"/>
</dbReference>
<dbReference type="Pfam" id="PF12796">
    <property type="entry name" value="Ank_2"/>
    <property type="match status" value="5"/>
</dbReference>
<evidence type="ECO:0000256" key="4">
    <source>
        <dbReference type="SAM" id="MobiDB-lite"/>
    </source>
</evidence>
<feature type="region of interest" description="Disordered" evidence="4">
    <location>
        <begin position="1"/>
        <end position="29"/>
    </location>
</feature>
<name>A0AA40C6K1_9PEZI</name>
<dbReference type="Gene3D" id="1.25.40.20">
    <property type="entry name" value="Ankyrin repeat-containing domain"/>
    <property type="match status" value="5"/>
</dbReference>
<evidence type="ECO:0000313" key="6">
    <source>
        <dbReference type="EMBL" id="KAK0627426.1"/>
    </source>
</evidence>
<dbReference type="SMART" id="SM00248">
    <property type="entry name" value="ANK"/>
    <property type="match status" value="20"/>
</dbReference>
<dbReference type="PANTHER" id="PTHR24198">
    <property type="entry name" value="ANKYRIN REPEAT AND PROTEIN KINASE DOMAIN-CONTAINING PROTEIN"/>
    <property type="match status" value="1"/>
</dbReference>
<evidence type="ECO:0000256" key="3">
    <source>
        <dbReference type="PROSITE-ProRule" id="PRU00023"/>
    </source>
</evidence>
<feature type="domain" description="Nephrocystin 3-like N-terminal" evidence="5">
    <location>
        <begin position="394"/>
        <end position="505"/>
    </location>
</feature>
<dbReference type="SUPFAM" id="SSF57850">
    <property type="entry name" value="RING/U-box"/>
    <property type="match status" value="1"/>
</dbReference>
<evidence type="ECO:0000313" key="7">
    <source>
        <dbReference type="Proteomes" id="UP001175000"/>
    </source>
</evidence>
<feature type="repeat" description="ANK" evidence="3">
    <location>
        <begin position="1364"/>
        <end position="1396"/>
    </location>
</feature>
<sequence length="1826" mass="199949">MSEPEAIENTDPRGQNNCTTGSESLSGEERAKGELGLRLLAKPNHGSRNLDVIAIHGILEDSEPSWRSPREQSGWLENSLFERYRRSCIYEFRYDPKPIRLDDHPAKQLDAVASQLLRELKEAREGHSLDETVPLLFLGHDIGGMIMKNALVIASRTMEYYKLNLSTKFLAFFGCPHRYRSFNELEERILRLLPPSLECRDSMTRSNRLARAIDDVNDAFEETQILLSALVLSVVSDPCYLSTQPESVRHAIFGHEMGMIGNLQEVCYTVPVPHDMLGRVQYLDDAASLFVLGFTQIKAYGEDFLTQPSLLKTPWFTRYSALTRFQPTAIITDVNLPPQLRALVQDKVRDWGHSPDSRVLCFCSSYLNRPSLVADDLLSWSRERTGDIDWPRAPFCMFKFDAADCRLNTASACLRFFITEMWLHDPESEELYSGDFEDRLGFASSSTEDLWDMFRFQLFESVERTGRHVLLIANLDQCLDGADWLMDRISLMLSRSECQFGFIITFHSGHTLERSLAQWPIVSLDESQDRPDGFDSLRNALNAIGPPLQNWARSILDVAAFAARPLTTWELADMLGCPRRNLFINVHRRFSGELVIRHNKLTTAESLSQARLRDILTGTVNGTPAWYATSAFEAHARLTNVCAQYLMSHTPRLAPMPDIGESLLAVCISPGEPSFLEYATQYWAFHAKEATGSPGIGDRDAQRIVDTCVDLVSESSRLRMLSQRLWLGSDPLSRLGYMSVSPLPMIASLGLVAVLKELLEKMDKSSDEHDVLVGEALVAAANSGCQEAVAVLISAWTKPSPRTLAESISYAAYGGHCSILRTLMHEASSTPRVILDKDVLRRAAFLGLADVTQDLLDHYDVDLEDTDEEVASPLYLAIRGNRTEVAKLLISRKPSATRTKSADCTPLWAACSLSCAGDDMLKLLVEGGAPLEARNDDNETAISQACRRGRHSAVKFLLEHGASPKTQVGAEWSPLAVASYHGSRKCLGHLLTLGQVDPDSSGPQGTALMTAAMSLGGGICEQLLSAGADPNFITKTSVMAPLGMAADWNNLSMANLLLAPTEKTNIEAENGPDGDTALIISLWASHPAFAKLLLDRGADPNHVNKDGVSPLMLAAQKGDADIAGLLIKKGAKLERTGTSHSFAALHLAAANQKSQPVLELLLEEGANPNICVPGQRTPLMIAALGGRLHAVQSLVQKGAHLETETERELSDARKTTDTALLLAVRHESTDVAHALLDAGADINHVPAGCFSALQTALIHDDEAMLKLLLEYQPHLNPQDMPMSHDDHDGESQGGEEHDSAQGDNGDSQPNKDSDKKDKKKKKRKDDEEDFRSLALLSMFSERTPLSMIRMLVNRGASVNPVNPESVHPLVRAAYVDNDEIVAYLIRRGADIHTCRRKDGTALHVASQFSCLQIVRTLVDHGADVSSPGTESWHGTPLQRACFGMTSRVPSSSPFSETARTKVLSFLLASGADVNTLAGKCGTVLNTACWRCPDDVISLLLEHGARVVDDNPQTQPTDLGSGNTPKPPPLLCDSLGRTAVHFACLHSAARLNLIVRQAPGSDIVAAARDKMGLSALHWAVIGAKVDVVSEILTRGHSVDVNATDVDGWTPLMWAARGTTRSFLLRPECQHMTDEEFTEAVERKTAETALALPEIVQILLSAGADRRRKGKCYAEEWTAKDVASYYGLGGEVADWMDPDGEKEGGVGEKALHEATAAAAAQSEEAKDAKDAEQTKKTEADWRGCDACFLDVYGCYHHCDVCLDFDLCFKCYGHHELIHPQHRFTLEGVAPGSPLDAGATGTTAEGDIEETKAMEVTGDPESGDTQDGG</sequence>
<dbReference type="CDD" id="cd02249">
    <property type="entry name" value="ZZ"/>
    <property type="match status" value="1"/>
</dbReference>
<proteinExistence type="predicted"/>
<evidence type="ECO:0000256" key="1">
    <source>
        <dbReference type="ARBA" id="ARBA00022737"/>
    </source>
</evidence>
<feature type="compositionally biased region" description="Polar residues" evidence="4">
    <location>
        <begin position="12"/>
        <end position="25"/>
    </location>
</feature>
<accession>A0AA40C6K1</accession>
<dbReference type="PANTHER" id="PTHR24198:SF165">
    <property type="entry name" value="ANKYRIN REPEAT-CONTAINING PROTEIN-RELATED"/>
    <property type="match status" value="1"/>
</dbReference>
<protein>
    <submittedName>
        <fullName evidence="6">Ankyrin repeat-containing domain protein</fullName>
    </submittedName>
</protein>
<dbReference type="EMBL" id="JAULSU010000002">
    <property type="protein sequence ID" value="KAK0627426.1"/>
    <property type="molecule type" value="Genomic_DNA"/>
</dbReference>
<feature type="repeat" description="ANK" evidence="3">
    <location>
        <begin position="1215"/>
        <end position="1247"/>
    </location>
</feature>
<dbReference type="InterPro" id="IPR036770">
    <property type="entry name" value="Ankyrin_rpt-contain_sf"/>
</dbReference>
<dbReference type="PROSITE" id="PS50297">
    <property type="entry name" value="ANK_REP_REGION"/>
    <property type="match status" value="6"/>
</dbReference>
<feature type="compositionally biased region" description="Basic and acidic residues" evidence="4">
    <location>
        <begin position="1282"/>
        <end position="1300"/>
    </location>
</feature>
<dbReference type="PROSITE" id="PS50088">
    <property type="entry name" value="ANK_REPEAT"/>
    <property type="match status" value="8"/>
</dbReference>
<feature type="region of interest" description="Disordered" evidence="4">
    <location>
        <begin position="1792"/>
        <end position="1826"/>
    </location>
</feature>
<keyword evidence="7" id="KW-1185">Reference proteome</keyword>
<feature type="repeat" description="ANK" evidence="3">
    <location>
        <begin position="1140"/>
        <end position="1170"/>
    </location>
</feature>
<feature type="repeat" description="ANK" evidence="3">
    <location>
        <begin position="1570"/>
        <end position="1602"/>
    </location>
</feature>
<feature type="repeat" description="ANK" evidence="3">
    <location>
        <begin position="1073"/>
        <end position="1105"/>
    </location>
</feature>
<comment type="caution">
    <text evidence="6">The sequence shown here is derived from an EMBL/GenBank/DDBJ whole genome shotgun (WGS) entry which is preliminary data.</text>
</comment>
<gene>
    <name evidence="6" type="ORF">B0T14DRAFT_600644</name>
</gene>
<feature type="repeat" description="ANK" evidence="3">
    <location>
        <begin position="1106"/>
        <end position="1138"/>
    </location>
</feature>
<evidence type="ECO:0000259" key="5">
    <source>
        <dbReference type="Pfam" id="PF24883"/>
    </source>
</evidence>
<dbReference type="SUPFAM" id="SSF48403">
    <property type="entry name" value="Ankyrin repeat"/>
    <property type="match status" value="3"/>
</dbReference>
<dbReference type="Proteomes" id="UP001175000">
    <property type="component" value="Unassembled WGS sequence"/>
</dbReference>
<dbReference type="InterPro" id="IPR002110">
    <property type="entry name" value="Ankyrin_rpt"/>
</dbReference>
<keyword evidence="1" id="KW-0677">Repeat</keyword>
<feature type="repeat" description="ANK" evidence="3">
    <location>
        <begin position="1397"/>
        <end position="1429"/>
    </location>
</feature>
<evidence type="ECO:0000256" key="2">
    <source>
        <dbReference type="ARBA" id="ARBA00023043"/>
    </source>
</evidence>
<keyword evidence="2 3" id="KW-0040">ANK repeat</keyword>
<dbReference type="Pfam" id="PF24883">
    <property type="entry name" value="NPHP3_N"/>
    <property type="match status" value="1"/>
</dbReference>
<organism evidence="6 7">
    <name type="scientific">Immersiella caudata</name>
    <dbReference type="NCBI Taxonomy" id="314043"/>
    <lineage>
        <taxon>Eukaryota</taxon>
        <taxon>Fungi</taxon>
        <taxon>Dikarya</taxon>
        <taxon>Ascomycota</taxon>
        <taxon>Pezizomycotina</taxon>
        <taxon>Sordariomycetes</taxon>
        <taxon>Sordariomycetidae</taxon>
        <taxon>Sordariales</taxon>
        <taxon>Lasiosphaeriaceae</taxon>
        <taxon>Immersiella</taxon>
    </lineage>
</organism>
<feature type="region of interest" description="Disordered" evidence="4">
    <location>
        <begin position="1276"/>
        <end position="1327"/>
    </location>
</feature>
<reference evidence="6" key="1">
    <citation type="submission" date="2023-06" db="EMBL/GenBank/DDBJ databases">
        <title>Genome-scale phylogeny and comparative genomics of the fungal order Sordariales.</title>
        <authorList>
            <consortium name="Lawrence Berkeley National Laboratory"/>
            <person name="Hensen N."/>
            <person name="Bonometti L."/>
            <person name="Westerberg I."/>
            <person name="Brannstrom I.O."/>
            <person name="Guillou S."/>
            <person name="Cros-Aarteil S."/>
            <person name="Calhoun S."/>
            <person name="Haridas S."/>
            <person name="Kuo A."/>
            <person name="Mondo S."/>
            <person name="Pangilinan J."/>
            <person name="Riley R."/>
            <person name="Labutti K."/>
            <person name="Andreopoulos B."/>
            <person name="Lipzen A."/>
            <person name="Chen C."/>
            <person name="Yanf M."/>
            <person name="Daum C."/>
            <person name="Ng V."/>
            <person name="Clum A."/>
            <person name="Steindorff A."/>
            <person name="Ohm R."/>
            <person name="Martin F."/>
            <person name="Silar P."/>
            <person name="Natvig D."/>
            <person name="Lalanne C."/>
            <person name="Gautier V."/>
            <person name="Ament-Velasquez S.L."/>
            <person name="Kruys A."/>
            <person name="Hutchinson M.I."/>
            <person name="Powell A.J."/>
            <person name="Barry K."/>
            <person name="Miller A.N."/>
            <person name="Grigoriev I.V."/>
            <person name="Debuchy R."/>
            <person name="Gladieux P."/>
            <person name="Thoren M.H."/>
            <person name="Johannesson H."/>
        </authorList>
    </citation>
    <scope>NUCLEOTIDE SEQUENCE</scope>
    <source>
        <strain evidence="6">CBS 606.72</strain>
    </source>
</reference>